<dbReference type="PANTHER" id="PTHR45700">
    <property type="entry name" value="UBIQUITIN-PROTEIN LIGASE E3C"/>
    <property type="match status" value="1"/>
</dbReference>
<accession>A0A9P7B8R4</accession>
<dbReference type="InterPro" id="IPR035983">
    <property type="entry name" value="Hect_E3_ubiquitin_ligase"/>
</dbReference>
<organism evidence="8 9">
    <name type="scientific">Rhodotorula mucilaginosa</name>
    <name type="common">Yeast</name>
    <name type="synonym">Rhodotorula rubra</name>
    <dbReference type="NCBI Taxonomy" id="5537"/>
    <lineage>
        <taxon>Eukaryota</taxon>
        <taxon>Fungi</taxon>
        <taxon>Dikarya</taxon>
        <taxon>Basidiomycota</taxon>
        <taxon>Pucciniomycotina</taxon>
        <taxon>Microbotryomycetes</taxon>
        <taxon>Sporidiobolales</taxon>
        <taxon>Sporidiobolaceae</taxon>
        <taxon>Rhodotorula</taxon>
    </lineage>
</organism>
<gene>
    <name evidence="8" type="ORF">C6P46_003575</name>
</gene>
<dbReference type="EC" id="2.3.2.26" evidence="2"/>
<evidence type="ECO:0000313" key="8">
    <source>
        <dbReference type="EMBL" id="KAG0666865.1"/>
    </source>
</evidence>
<dbReference type="SUPFAM" id="SSF56204">
    <property type="entry name" value="Hect, E3 ligase catalytic domain"/>
    <property type="match status" value="1"/>
</dbReference>
<dbReference type="CDD" id="cd00078">
    <property type="entry name" value="HECTc"/>
    <property type="match status" value="1"/>
</dbReference>
<dbReference type="Gene3D" id="3.90.1750.10">
    <property type="entry name" value="Hect, E3 ligase catalytic domains"/>
    <property type="match status" value="1"/>
</dbReference>
<name>A0A9P7B8R4_RHOMI</name>
<dbReference type="FunFam" id="3.30.2160.10:FF:000002">
    <property type="entry name" value="Putative Ubiquitin-protein ligase E3C"/>
    <property type="match status" value="1"/>
</dbReference>
<dbReference type="Pfam" id="PF00632">
    <property type="entry name" value="HECT"/>
    <property type="match status" value="1"/>
</dbReference>
<evidence type="ECO:0000313" key="9">
    <source>
        <dbReference type="Proteomes" id="UP000777482"/>
    </source>
</evidence>
<comment type="caution">
    <text evidence="8">The sequence shown here is derived from an EMBL/GenBank/DDBJ whole genome shotgun (WGS) entry which is preliminary data.</text>
</comment>
<proteinExistence type="predicted"/>
<feature type="compositionally biased region" description="Low complexity" evidence="6">
    <location>
        <begin position="500"/>
        <end position="511"/>
    </location>
</feature>
<dbReference type="SMART" id="SM00119">
    <property type="entry name" value="HECTc"/>
    <property type="match status" value="1"/>
</dbReference>
<feature type="region of interest" description="Disordered" evidence="6">
    <location>
        <begin position="409"/>
        <end position="518"/>
    </location>
</feature>
<evidence type="ECO:0000256" key="1">
    <source>
        <dbReference type="ARBA" id="ARBA00000885"/>
    </source>
</evidence>
<evidence type="ECO:0000259" key="7">
    <source>
        <dbReference type="PROSITE" id="PS50237"/>
    </source>
</evidence>
<dbReference type="InterPro" id="IPR044611">
    <property type="entry name" value="E3A/B/C-like"/>
</dbReference>
<dbReference type="PANTHER" id="PTHR45700:SF2">
    <property type="entry name" value="UBIQUITIN-PROTEIN LIGASE E3C"/>
    <property type="match status" value="1"/>
</dbReference>
<dbReference type="PROSITE" id="PS50096">
    <property type="entry name" value="IQ"/>
    <property type="match status" value="1"/>
</dbReference>
<keyword evidence="9" id="KW-1185">Reference proteome</keyword>
<comment type="catalytic activity">
    <reaction evidence="1">
        <text>S-ubiquitinyl-[E2 ubiquitin-conjugating enzyme]-L-cysteine + [acceptor protein]-L-lysine = [E2 ubiquitin-conjugating enzyme]-L-cysteine + N(6)-ubiquitinyl-[acceptor protein]-L-lysine.</text>
        <dbReference type="EC" id="2.3.2.26"/>
    </reaction>
</comment>
<dbReference type="GO" id="GO:0006511">
    <property type="term" value="P:ubiquitin-dependent protein catabolic process"/>
    <property type="evidence" value="ECO:0007669"/>
    <property type="project" value="TreeGrafter"/>
</dbReference>
<dbReference type="Gene3D" id="3.30.2410.10">
    <property type="entry name" value="Hect, E3 ligase catalytic domain"/>
    <property type="match status" value="1"/>
</dbReference>
<dbReference type="GO" id="GO:0061630">
    <property type="term" value="F:ubiquitin protein ligase activity"/>
    <property type="evidence" value="ECO:0007669"/>
    <property type="project" value="UniProtKB-EC"/>
</dbReference>
<feature type="compositionally biased region" description="Basic residues" evidence="6">
    <location>
        <begin position="473"/>
        <end position="483"/>
    </location>
</feature>
<dbReference type="CDD" id="cd23767">
    <property type="entry name" value="IQCD"/>
    <property type="match status" value="1"/>
</dbReference>
<dbReference type="Gene3D" id="3.30.2160.10">
    <property type="entry name" value="Hect, E3 ligase catalytic domain"/>
    <property type="match status" value="1"/>
</dbReference>
<feature type="compositionally biased region" description="Acidic residues" evidence="6">
    <location>
        <begin position="428"/>
        <end position="465"/>
    </location>
</feature>
<dbReference type="PROSITE" id="PS50237">
    <property type="entry name" value="HECT"/>
    <property type="match status" value="1"/>
</dbReference>
<evidence type="ECO:0000256" key="2">
    <source>
        <dbReference type="ARBA" id="ARBA00012485"/>
    </source>
</evidence>
<evidence type="ECO:0000256" key="4">
    <source>
        <dbReference type="ARBA" id="ARBA00022786"/>
    </source>
</evidence>
<evidence type="ECO:0000256" key="6">
    <source>
        <dbReference type="SAM" id="MobiDB-lite"/>
    </source>
</evidence>
<comment type="caution">
    <text evidence="5">Lacks conserved residue(s) required for the propagation of feature annotation.</text>
</comment>
<feature type="region of interest" description="Disordered" evidence="6">
    <location>
        <begin position="572"/>
        <end position="595"/>
    </location>
</feature>
<evidence type="ECO:0000256" key="5">
    <source>
        <dbReference type="PROSITE-ProRule" id="PRU00104"/>
    </source>
</evidence>
<dbReference type="EMBL" id="PUHQ01000003">
    <property type="protein sequence ID" value="KAG0666865.1"/>
    <property type="molecule type" value="Genomic_DNA"/>
</dbReference>
<evidence type="ECO:0000256" key="3">
    <source>
        <dbReference type="ARBA" id="ARBA00022679"/>
    </source>
</evidence>
<reference evidence="8 9" key="1">
    <citation type="submission" date="2020-11" db="EMBL/GenBank/DDBJ databases">
        <title>Kefir isolates.</title>
        <authorList>
            <person name="Marcisauskas S."/>
            <person name="Kim Y."/>
            <person name="Blasche S."/>
        </authorList>
    </citation>
    <scope>NUCLEOTIDE SEQUENCE [LARGE SCALE GENOMIC DNA]</scope>
    <source>
        <strain evidence="8 9">KR</strain>
    </source>
</reference>
<sequence>MDSLFLGQARARRQINLGGSSQSQTGGHRDLVQQARHQRLQREQDRARAKAASTIQAFYRGRQSAAQSRNHFQAEYDRLIAVRNNHPSLQDFVTASRLVALGGQYRLGNPHDIKRLAVWCRVALQPPAADTGGPKPIPGRRRPTPLLFAPFATSPSWPVLTRTIARLLLTEATTNVSLAQAPLFLEVVKILADPASYAKYVAPTANIEPTALLRHLVEYGQLYPRVGHALLAIPPEQQRTHPCLSPLLALSLLPLKALLPATPSSSSAVDSSSVILEAFAHSILTIPALLAPAPGGRLTAKQLQQFSSGSGSSDFPLWDLLATLNNNKTGTSSGQQLRTEQTVALLANIVELAKGRLVAAGTATTTTTTGPRPIENGKQLIAYLEVLRTLLGQLPKSVSVLLQDQGAVTSAGAGRGVKGKGKGKGKEEEEVETIVIDDDEDDEDGEDGEDESEEGGASEMDEDDASGGGRSSFNRHRRQRRRAFGGARSSRDQDGDDESMSSAPSSSSSSSRPPPNSVLVVVDPRIRPSLTYLWSREHLLALLSLSTRYSASTRPALCGFLVELLVPPPPHLATNSTGSSRATTTTTTSSSSSSSSSAAINVRDAVLNTLLYSPLSAGLLRELFRGYIRSSELGRTLSSATKREKSAVVLAALKDDRYRDEWPVLVLAVEMYARSLLTMGDDEFYASTSSTAASSNAGRNPLTLDEVVNLSAIIRNATFALYWQDEGTVLSQEGGGGDEKMVDPVLVAQTANKRQQNVVGMGGWLIEDVRGVMTRFLQQVHARDSRRRFTPEGHWHMTSAFDLRSFVETAVFEDERLEAEEDAEPSGGADTPGQAPSPALLRRGLARDTNDSRGPARTSTYSKRQLALISPRLGVLRNIPFVVPFETRVAIFRQFVANDFRKLGLGDATSYSARSRHRAVVRRTNLAEDAYAHLNGLGAELKKRIEIVFIDEHGMEESGIDGGGLFKELLTSLSKEVFDTNRGLWLATSEQELYPNPHGYAKESNQLSWFKFIGRILGKALYQGILVNVKFADFFLAKSYLDDLASLDPELYNGLLKLKTYPGNVEEDLSLNFTITEEDFGVSRSVDLTPHGSEIAVTNDNRMQYIVLVSNYRLNVQIAPQCRAFYSGLFEIINPRWLRMFNQSELAILVGGTEEAIDVEDLRRNTVYSGWSAEENTPTIRYFWDAVSSFSKEERAKLVRFVTACERPPLLGFSQLNPLFAIRNAGTDESRLPTSRVSASACNASRLPGDNSLPFPQL</sequence>
<dbReference type="Proteomes" id="UP000777482">
    <property type="component" value="Unassembled WGS sequence"/>
</dbReference>
<dbReference type="OrthoDB" id="8068875at2759"/>
<protein>
    <recommendedName>
        <fullName evidence="2">HECT-type E3 ubiquitin transferase</fullName>
        <ecNumber evidence="2">2.3.2.26</ecNumber>
    </recommendedName>
</protein>
<dbReference type="AlphaFoldDB" id="A0A9P7B8R4"/>
<feature type="region of interest" description="Disordered" evidence="6">
    <location>
        <begin position="818"/>
        <end position="839"/>
    </location>
</feature>
<keyword evidence="3" id="KW-0808">Transferase</keyword>
<keyword evidence="4 5" id="KW-0833">Ubl conjugation pathway</keyword>
<dbReference type="GO" id="GO:0000209">
    <property type="term" value="P:protein polyubiquitination"/>
    <property type="evidence" value="ECO:0007669"/>
    <property type="project" value="InterPro"/>
</dbReference>
<feature type="domain" description="HECT" evidence="7">
    <location>
        <begin position="937"/>
        <end position="1235"/>
    </location>
</feature>
<dbReference type="InterPro" id="IPR000569">
    <property type="entry name" value="HECT_dom"/>
</dbReference>